<evidence type="ECO:0000256" key="6">
    <source>
        <dbReference type="ARBA" id="ARBA00023136"/>
    </source>
</evidence>
<comment type="caution">
    <text evidence="8">The sequence shown here is derived from an EMBL/GenBank/DDBJ whole genome shotgun (WGS) entry which is preliminary data.</text>
</comment>
<feature type="transmembrane region" description="Helical" evidence="7">
    <location>
        <begin position="110"/>
        <end position="131"/>
    </location>
</feature>
<feature type="transmembrane region" description="Helical" evidence="7">
    <location>
        <begin position="314"/>
        <end position="337"/>
    </location>
</feature>
<keyword evidence="9" id="KW-1185">Reference proteome</keyword>
<dbReference type="RefSeq" id="WP_184195061.1">
    <property type="nucleotide sequence ID" value="NZ_JACIIV010000003.1"/>
</dbReference>
<evidence type="ECO:0000256" key="1">
    <source>
        <dbReference type="ARBA" id="ARBA00004651"/>
    </source>
</evidence>
<evidence type="ECO:0000313" key="9">
    <source>
        <dbReference type="Proteomes" id="UP000538147"/>
    </source>
</evidence>
<dbReference type="InterPro" id="IPR050833">
    <property type="entry name" value="Poly_Biosynth_Transport"/>
</dbReference>
<feature type="transmembrane region" description="Helical" evidence="7">
    <location>
        <begin position="279"/>
        <end position="302"/>
    </location>
</feature>
<feature type="transmembrane region" description="Helical" evidence="7">
    <location>
        <begin position="143"/>
        <end position="164"/>
    </location>
</feature>
<feature type="transmembrane region" description="Helical" evidence="7">
    <location>
        <begin position="41"/>
        <end position="65"/>
    </location>
</feature>
<feature type="transmembrane region" description="Helical" evidence="7">
    <location>
        <begin position="170"/>
        <end position="189"/>
    </location>
</feature>
<dbReference type="PANTHER" id="PTHR30250">
    <property type="entry name" value="PST FAMILY PREDICTED COLANIC ACID TRANSPORTER"/>
    <property type="match status" value="1"/>
</dbReference>
<reference evidence="8 9" key="1">
    <citation type="submission" date="2020-08" db="EMBL/GenBank/DDBJ databases">
        <title>Genomic Encyclopedia of Type Strains, Phase IV (KMG-IV): sequencing the most valuable type-strain genomes for metagenomic binning, comparative biology and taxonomic classification.</title>
        <authorList>
            <person name="Goeker M."/>
        </authorList>
    </citation>
    <scope>NUCLEOTIDE SEQUENCE [LARGE SCALE GENOMIC DNA]</scope>
    <source>
        <strain evidence="8 9">DSM 102189</strain>
    </source>
</reference>
<evidence type="ECO:0000256" key="4">
    <source>
        <dbReference type="ARBA" id="ARBA00022692"/>
    </source>
</evidence>
<keyword evidence="6 7" id="KW-0472">Membrane</keyword>
<dbReference type="EMBL" id="JACIIV010000003">
    <property type="protein sequence ID" value="MBB6226418.1"/>
    <property type="molecule type" value="Genomic_DNA"/>
</dbReference>
<dbReference type="PANTHER" id="PTHR30250:SF10">
    <property type="entry name" value="LIPOPOLYSACCHARIDE BIOSYNTHESIS PROTEIN WZXC"/>
    <property type="match status" value="1"/>
</dbReference>
<proteinExistence type="inferred from homology"/>
<evidence type="ECO:0000256" key="7">
    <source>
        <dbReference type="SAM" id="Phobius"/>
    </source>
</evidence>
<feature type="transmembrane region" description="Helical" evidence="7">
    <location>
        <begin position="358"/>
        <end position="380"/>
    </location>
</feature>
<evidence type="ECO:0000256" key="3">
    <source>
        <dbReference type="ARBA" id="ARBA00022475"/>
    </source>
</evidence>
<feature type="transmembrane region" description="Helical" evidence="7">
    <location>
        <begin position="416"/>
        <end position="435"/>
    </location>
</feature>
<dbReference type="Pfam" id="PF13440">
    <property type="entry name" value="Polysacc_synt_3"/>
    <property type="match status" value="1"/>
</dbReference>
<keyword evidence="3" id="KW-1003">Cell membrane</keyword>
<organism evidence="8 9">
    <name type="scientific">Polymorphobacter multimanifer</name>
    <dbReference type="NCBI Taxonomy" id="1070431"/>
    <lineage>
        <taxon>Bacteria</taxon>
        <taxon>Pseudomonadati</taxon>
        <taxon>Pseudomonadota</taxon>
        <taxon>Alphaproteobacteria</taxon>
        <taxon>Sphingomonadales</taxon>
        <taxon>Sphingosinicellaceae</taxon>
        <taxon>Polymorphobacter</taxon>
    </lineage>
</organism>
<keyword evidence="5 7" id="KW-1133">Transmembrane helix</keyword>
<evidence type="ECO:0000256" key="5">
    <source>
        <dbReference type="ARBA" id="ARBA00022989"/>
    </source>
</evidence>
<feature type="transmembrane region" description="Helical" evidence="7">
    <location>
        <begin position="9"/>
        <end position="35"/>
    </location>
</feature>
<dbReference type="CDD" id="cd13127">
    <property type="entry name" value="MATE_tuaB_like"/>
    <property type="match status" value="1"/>
</dbReference>
<keyword evidence="4 7" id="KW-0812">Transmembrane</keyword>
<evidence type="ECO:0000256" key="2">
    <source>
        <dbReference type="ARBA" id="ARBA00007430"/>
    </source>
</evidence>
<sequence>MKDLLTRGAFWLAATRLLVTVIGFASTVLLARLLMPEDFGLVAIAITVAALAGSVSELSLSSALVQHENPQRHHFDSAWTLNILRAALLAAVLAAAAWPVAALYGDQRLVGIMLVIAGTSLLGGFGNPRLVVFTRNLVFRQEFAMGVSQKLLGFVVALAVAVIYKSYWALVAGGAAAQLLGVALSYALLPYRPRLRLRGGRELFAFSMWLTLGRVVNTVNWRSDQLFIGYFLGSNMLGQYSFGDNLAALPTREATSPVAQTLFPAFSRLTHDRERLRAAYLRGQSLVSAVGLPIGFGLALIAEPLVVLAVGDKWLPAVVVIQILAGVFALQTLSSSLQPLAMALAETRSLFHRDLVNLGIRLPLIVIGLVTGGLIGVLLARVVSGLSGMAINMALVRRLIGIPIGEQIAANSRSLAATGIMAGVLAALVHAGVAAAALPALAAVIAAGAFTYVASLALLWLVTGRPSGPETDVVALAGTLVARFAMRPRVQPVTSPQ</sequence>
<gene>
    <name evidence="8" type="ORF">FHS79_000572</name>
</gene>
<accession>A0A841LBN8</accession>
<dbReference type="GO" id="GO:0005886">
    <property type="term" value="C:plasma membrane"/>
    <property type="evidence" value="ECO:0007669"/>
    <property type="project" value="UniProtKB-SubCell"/>
</dbReference>
<comment type="subcellular location">
    <subcellularLocation>
        <location evidence="1">Cell membrane</location>
        <topology evidence="1">Multi-pass membrane protein</topology>
    </subcellularLocation>
</comment>
<comment type="similarity">
    <text evidence="2">Belongs to the polysaccharide synthase family.</text>
</comment>
<protein>
    <submittedName>
        <fullName evidence="8">PST family polysaccharide transporter</fullName>
    </submittedName>
</protein>
<dbReference type="Proteomes" id="UP000538147">
    <property type="component" value="Unassembled WGS sequence"/>
</dbReference>
<name>A0A841LBN8_9SPHN</name>
<dbReference type="AlphaFoldDB" id="A0A841LBN8"/>
<feature type="transmembrane region" description="Helical" evidence="7">
    <location>
        <begin position="86"/>
        <end position="104"/>
    </location>
</feature>
<evidence type="ECO:0000313" key="8">
    <source>
        <dbReference type="EMBL" id="MBB6226418.1"/>
    </source>
</evidence>
<feature type="transmembrane region" description="Helical" evidence="7">
    <location>
        <begin position="441"/>
        <end position="462"/>
    </location>
</feature>